<sequence length="195" mass="20548">MTEKNNEQQPWEASFKDEATGQYSRTQNRRKSQRVSMVVGILVLIVIALSFVPVYKYLQALNKPVDATTSTELPATTSTKTTTTTSKITETAKSESRAKKAASASEKKAKAASESAAAASSQAASESAASSSEASSSSASSSSSESDGNMVKFESGTLYSFAVANGTTPEALYSLNPGLTASNYSTYYGQDLKVK</sequence>
<accession>A0A4Z0S2V1</accession>
<evidence type="ECO:0000313" key="4">
    <source>
        <dbReference type="Proteomes" id="UP000297646"/>
    </source>
</evidence>
<feature type="transmembrane region" description="Helical" evidence="2">
    <location>
        <begin position="35"/>
        <end position="55"/>
    </location>
</feature>
<evidence type="ECO:0000256" key="1">
    <source>
        <dbReference type="SAM" id="MobiDB-lite"/>
    </source>
</evidence>
<dbReference type="RefSeq" id="WP_135519654.1">
    <property type="nucleotide sequence ID" value="NZ_PVSN01000042.1"/>
</dbReference>
<protein>
    <submittedName>
        <fullName evidence="3">Peptidoglycan-binding protein</fullName>
    </submittedName>
</protein>
<name>A0A4Z0S2V1_WEICO</name>
<keyword evidence="2" id="KW-0812">Transmembrane</keyword>
<gene>
    <name evidence="3" type="ORF">C6P11_06490</name>
</gene>
<feature type="compositionally biased region" description="Low complexity" evidence="1">
    <location>
        <begin position="112"/>
        <end position="146"/>
    </location>
</feature>
<dbReference type="CDD" id="cd00118">
    <property type="entry name" value="LysM"/>
    <property type="match status" value="1"/>
</dbReference>
<feature type="region of interest" description="Disordered" evidence="1">
    <location>
        <begin position="75"/>
        <end position="149"/>
    </location>
</feature>
<reference evidence="3 4" key="1">
    <citation type="submission" date="2018-03" db="EMBL/GenBank/DDBJ databases">
        <title>Genome sequencing of Weissella confusa isolates.</title>
        <authorList>
            <person name="Kajala I."/>
            <person name="Baruah R."/>
            <person name="Bergsveinson J."/>
            <person name="Juvonen R."/>
            <person name="Ziola B."/>
        </authorList>
    </citation>
    <scope>NUCLEOTIDE SEQUENCE [LARGE SCALE GENOMIC DNA]</scope>
    <source>
        <strain evidence="3 4">VTT E-062653</strain>
    </source>
</reference>
<feature type="compositionally biased region" description="Low complexity" evidence="1">
    <location>
        <begin position="75"/>
        <end position="89"/>
    </location>
</feature>
<dbReference type="AlphaFoldDB" id="A0A4Z0S2V1"/>
<dbReference type="EMBL" id="PVSN01000042">
    <property type="protein sequence ID" value="TGE72389.1"/>
    <property type="molecule type" value="Genomic_DNA"/>
</dbReference>
<dbReference type="Proteomes" id="UP000297646">
    <property type="component" value="Unassembled WGS sequence"/>
</dbReference>
<organism evidence="3 4">
    <name type="scientific">Weissella confusa</name>
    <name type="common">Lactobacillus confusus</name>
    <dbReference type="NCBI Taxonomy" id="1583"/>
    <lineage>
        <taxon>Bacteria</taxon>
        <taxon>Bacillati</taxon>
        <taxon>Bacillota</taxon>
        <taxon>Bacilli</taxon>
        <taxon>Lactobacillales</taxon>
        <taxon>Lactobacillaceae</taxon>
        <taxon>Weissella</taxon>
    </lineage>
</organism>
<proteinExistence type="predicted"/>
<evidence type="ECO:0000256" key="2">
    <source>
        <dbReference type="SAM" id="Phobius"/>
    </source>
</evidence>
<dbReference type="InterPro" id="IPR018392">
    <property type="entry name" value="LysM"/>
</dbReference>
<feature type="region of interest" description="Disordered" evidence="1">
    <location>
        <begin position="1"/>
        <end position="31"/>
    </location>
</feature>
<keyword evidence="2" id="KW-0472">Membrane</keyword>
<evidence type="ECO:0000313" key="3">
    <source>
        <dbReference type="EMBL" id="TGE72389.1"/>
    </source>
</evidence>
<dbReference type="OrthoDB" id="2149788at2"/>
<keyword evidence="2" id="KW-1133">Transmembrane helix</keyword>
<comment type="caution">
    <text evidence="3">The sequence shown here is derived from an EMBL/GenBank/DDBJ whole genome shotgun (WGS) entry which is preliminary data.</text>
</comment>